<evidence type="ECO:0000259" key="12">
    <source>
        <dbReference type="PROSITE" id="PS50259"/>
    </source>
</evidence>
<dbReference type="EMBL" id="BFAA01001503">
    <property type="protein sequence ID" value="GCB66450.1"/>
    <property type="molecule type" value="Genomic_DNA"/>
</dbReference>
<evidence type="ECO:0000313" key="13">
    <source>
        <dbReference type="EMBL" id="GCB66450.1"/>
    </source>
</evidence>
<gene>
    <name evidence="13" type="ORF">scyTo_0004974</name>
</gene>
<keyword evidence="10" id="KW-0807">Transducer</keyword>
<dbReference type="Pfam" id="PF00003">
    <property type="entry name" value="7tm_3"/>
    <property type="match status" value="1"/>
</dbReference>
<keyword evidence="9" id="KW-0325">Glycoprotein</keyword>
<name>A0A401P026_SCYTO</name>
<dbReference type="STRING" id="75743.A0A401P026"/>
<dbReference type="GO" id="GO:0005886">
    <property type="term" value="C:plasma membrane"/>
    <property type="evidence" value="ECO:0007669"/>
    <property type="project" value="UniProtKB-SubCell"/>
</dbReference>
<sequence length="174" mass="20262">MVPLQDLEMASVVILYFEPSIFRCILLRWVRLLGFAIVYGTVILKLYRVLKVFLSRTAQRVPYMTSWRVVRMLGIILLIVCWFLISWTSAVCENLDRNVSLIAQGQTADGLKFNMCLLDRWDYMMAIAEFLFLLWGVYLCYAVRTVPSAFHEPRYMAVAVHNELIISAVFHTIR</sequence>
<dbReference type="PANTHER" id="PTHR32546:SF11">
    <property type="entry name" value="G-PROTEIN COUPLED RECEPTOR 158-RELATED"/>
    <property type="match status" value="1"/>
</dbReference>
<feature type="domain" description="G-protein coupled receptors family 3 profile" evidence="12">
    <location>
        <begin position="13"/>
        <end position="174"/>
    </location>
</feature>
<keyword evidence="14" id="KW-1185">Reference proteome</keyword>
<evidence type="ECO:0000256" key="6">
    <source>
        <dbReference type="ARBA" id="ARBA00023040"/>
    </source>
</evidence>
<dbReference type="InterPro" id="IPR043458">
    <property type="entry name" value="GPR158/179"/>
</dbReference>
<protein>
    <recommendedName>
        <fullName evidence="12">G-protein coupled receptors family 3 profile domain-containing protein</fullName>
    </recommendedName>
</protein>
<evidence type="ECO:0000256" key="8">
    <source>
        <dbReference type="ARBA" id="ARBA00023170"/>
    </source>
</evidence>
<feature type="transmembrane region" description="Helical" evidence="11">
    <location>
        <begin position="20"/>
        <end position="47"/>
    </location>
</feature>
<comment type="similarity">
    <text evidence="2">Belongs to the G-protein coupled receptor 3 family.</text>
</comment>
<evidence type="ECO:0000256" key="5">
    <source>
        <dbReference type="ARBA" id="ARBA00022989"/>
    </source>
</evidence>
<dbReference type="InterPro" id="IPR017978">
    <property type="entry name" value="GPCR_3_C"/>
</dbReference>
<dbReference type="GO" id="GO:0004930">
    <property type="term" value="F:G protein-coupled receptor activity"/>
    <property type="evidence" value="ECO:0007669"/>
    <property type="project" value="UniProtKB-KW"/>
</dbReference>
<dbReference type="AlphaFoldDB" id="A0A401P026"/>
<dbReference type="OMA" id="FRERCFL"/>
<evidence type="ECO:0000256" key="2">
    <source>
        <dbReference type="ARBA" id="ARBA00007242"/>
    </source>
</evidence>
<feature type="transmembrane region" description="Helical" evidence="11">
    <location>
        <begin position="123"/>
        <end position="143"/>
    </location>
</feature>
<keyword evidence="8" id="KW-0675">Receptor</keyword>
<evidence type="ECO:0000256" key="10">
    <source>
        <dbReference type="ARBA" id="ARBA00023224"/>
    </source>
</evidence>
<proteinExistence type="inferred from homology"/>
<keyword evidence="4 11" id="KW-0812">Transmembrane</keyword>
<keyword evidence="3" id="KW-1003">Cell membrane</keyword>
<dbReference type="OrthoDB" id="2129233at2759"/>
<evidence type="ECO:0000256" key="3">
    <source>
        <dbReference type="ARBA" id="ARBA00022475"/>
    </source>
</evidence>
<evidence type="ECO:0000256" key="9">
    <source>
        <dbReference type="ARBA" id="ARBA00023180"/>
    </source>
</evidence>
<evidence type="ECO:0000256" key="11">
    <source>
        <dbReference type="SAM" id="Phobius"/>
    </source>
</evidence>
<dbReference type="Proteomes" id="UP000288216">
    <property type="component" value="Unassembled WGS sequence"/>
</dbReference>
<feature type="transmembrane region" description="Helical" evidence="11">
    <location>
        <begin position="68"/>
        <end position="87"/>
    </location>
</feature>
<keyword evidence="7 11" id="KW-0472">Membrane</keyword>
<evidence type="ECO:0000256" key="7">
    <source>
        <dbReference type="ARBA" id="ARBA00023136"/>
    </source>
</evidence>
<evidence type="ECO:0000313" key="14">
    <source>
        <dbReference type="Proteomes" id="UP000288216"/>
    </source>
</evidence>
<comment type="caution">
    <text evidence="13">The sequence shown here is derived from an EMBL/GenBank/DDBJ whole genome shotgun (WGS) entry which is preliminary data.</text>
</comment>
<comment type="subcellular location">
    <subcellularLocation>
        <location evidence="1">Cell membrane</location>
        <topology evidence="1">Multi-pass membrane protein</topology>
    </subcellularLocation>
</comment>
<keyword evidence="5 11" id="KW-1133">Transmembrane helix</keyword>
<keyword evidence="6" id="KW-0297">G-protein coupled receptor</keyword>
<dbReference type="PANTHER" id="PTHR32546">
    <property type="entry name" value="G-PROTEIN COUPLED RECEPTOR 158-RELATED"/>
    <property type="match status" value="1"/>
</dbReference>
<reference evidence="13 14" key="1">
    <citation type="journal article" date="2018" name="Nat. Ecol. Evol.">
        <title>Shark genomes provide insights into elasmobranch evolution and the origin of vertebrates.</title>
        <authorList>
            <person name="Hara Y"/>
            <person name="Yamaguchi K"/>
            <person name="Onimaru K"/>
            <person name="Kadota M"/>
            <person name="Koyanagi M"/>
            <person name="Keeley SD"/>
            <person name="Tatsumi K"/>
            <person name="Tanaka K"/>
            <person name="Motone F"/>
            <person name="Kageyama Y"/>
            <person name="Nozu R"/>
            <person name="Adachi N"/>
            <person name="Nishimura O"/>
            <person name="Nakagawa R"/>
            <person name="Tanegashima C"/>
            <person name="Kiyatake I"/>
            <person name="Matsumoto R"/>
            <person name="Murakumo K"/>
            <person name="Nishida K"/>
            <person name="Terakita A"/>
            <person name="Kuratani S"/>
            <person name="Sato K"/>
            <person name="Hyodo S Kuraku.S."/>
        </authorList>
    </citation>
    <scope>NUCLEOTIDE SEQUENCE [LARGE SCALE GENOMIC DNA]</scope>
</reference>
<organism evidence="13 14">
    <name type="scientific">Scyliorhinus torazame</name>
    <name type="common">Cloudy catshark</name>
    <name type="synonym">Catulus torazame</name>
    <dbReference type="NCBI Taxonomy" id="75743"/>
    <lineage>
        <taxon>Eukaryota</taxon>
        <taxon>Metazoa</taxon>
        <taxon>Chordata</taxon>
        <taxon>Craniata</taxon>
        <taxon>Vertebrata</taxon>
        <taxon>Chondrichthyes</taxon>
        <taxon>Elasmobranchii</taxon>
        <taxon>Galeomorphii</taxon>
        <taxon>Galeoidea</taxon>
        <taxon>Carcharhiniformes</taxon>
        <taxon>Scyliorhinidae</taxon>
        <taxon>Scyliorhinus</taxon>
    </lineage>
</organism>
<accession>A0A401P026</accession>
<dbReference type="PROSITE" id="PS50259">
    <property type="entry name" value="G_PROTEIN_RECEP_F3_4"/>
    <property type="match status" value="1"/>
</dbReference>
<evidence type="ECO:0000256" key="4">
    <source>
        <dbReference type="ARBA" id="ARBA00022692"/>
    </source>
</evidence>
<evidence type="ECO:0000256" key="1">
    <source>
        <dbReference type="ARBA" id="ARBA00004651"/>
    </source>
</evidence>